<evidence type="ECO:0000256" key="9">
    <source>
        <dbReference type="SAM" id="SignalP"/>
    </source>
</evidence>
<dbReference type="InterPro" id="IPR050545">
    <property type="entry name" value="Mycobact_MmpL"/>
</dbReference>
<reference evidence="11 12" key="1">
    <citation type="submission" date="2022-04" db="EMBL/GenBank/DDBJ databases">
        <title>Genome diversity in the genus Frankia.</title>
        <authorList>
            <person name="Carlos-Shanley C."/>
            <person name="Hahn D."/>
        </authorList>
    </citation>
    <scope>NUCLEOTIDE SEQUENCE [LARGE SCALE GENOMIC DNA]</scope>
    <source>
        <strain evidence="11 12">Ag45/Mut15</strain>
    </source>
</reference>
<evidence type="ECO:0000313" key="11">
    <source>
        <dbReference type="EMBL" id="MCK9874986.1"/>
    </source>
</evidence>
<dbReference type="SUPFAM" id="SSF82866">
    <property type="entry name" value="Multidrug efflux transporter AcrB transmembrane domain"/>
    <property type="match status" value="2"/>
</dbReference>
<feature type="region of interest" description="Disordered" evidence="7">
    <location>
        <begin position="701"/>
        <end position="752"/>
    </location>
</feature>
<evidence type="ECO:0000256" key="1">
    <source>
        <dbReference type="ARBA" id="ARBA00004651"/>
    </source>
</evidence>
<evidence type="ECO:0000256" key="6">
    <source>
        <dbReference type="ARBA" id="ARBA00023136"/>
    </source>
</evidence>
<feature type="transmembrane region" description="Helical" evidence="8">
    <location>
        <begin position="349"/>
        <end position="368"/>
    </location>
</feature>
<keyword evidence="5 8" id="KW-1133">Transmembrane helix</keyword>
<name>A0ABT0JU57_9ACTN</name>
<dbReference type="PROSITE" id="PS50156">
    <property type="entry name" value="SSD"/>
    <property type="match status" value="1"/>
</dbReference>
<evidence type="ECO:0000313" key="12">
    <source>
        <dbReference type="Proteomes" id="UP001201873"/>
    </source>
</evidence>
<keyword evidence="6 8" id="KW-0472">Membrane</keyword>
<keyword evidence="12" id="KW-1185">Reference proteome</keyword>
<feature type="transmembrane region" description="Helical" evidence="8">
    <location>
        <begin position="642"/>
        <end position="661"/>
    </location>
</feature>
<dbReference type="Pfam" id="PF03176">
    <property type="entry name" value="MMPL"/>
    <property type="match status" value="2"/>
</dbReference>
<comment type="similarity">
    <text evidence="2">Belongs to the resistance-nodulation-cell division (RND) (TC 2.A.6) family. MmpL subfamily.</text>
</comment>
<comment type="caution">
    <text evidence="11">The sequence shown here is derived from an EMBL/GenBank/DDBJ whole genome shotgun (WGS) entry which is preliminary data.</text>
</comment>
<evidence type="ECO:0000256" key="3">
    <source>
        <dbReference type="ARBA" id="ARBA00022475"/>
    </source>
</evidence>
<sequence>MVISFWVVVLAGIALCATAFSGPTSSAFKIPGTESQQAIDLLDAKFPGTGGATARMVIAAPDGHKVTDAGYQAAAEKALTEVAKAPEVVGVTTWDKATVSDNGRVAFSDIRYSVVADNVSDESKDAIQKIADELRAVGLQVDFSGGVFVTEGGAGSTEIYGIIIAFVVLAITFGGLVAAGMPMVIALIGVAIGLLGIQALSGIVSLSDTAPILALMLGLAVGIDYALFILTRHRQNLAEGMEINESIALSTATAGGAVTFAGLTVVIALSGLAVVGIPFLTVMGLAAAGTVAVVVVIALTLVPALLAVLGPRVNAGRIKPLTRRTARAAAANRQPFGHRWAGIVTAKPWLTVVACLVVAGVLAIPLTGMKLGLPDDSSQPTSTTERRAYDLLTNGFGTGFNGPLTLVISTPGSAGAKAAAASGAEGLRNADDVAAVGEPTANQAGDVAIIAVTPRSGPSSQETKDLVKTIRTAADRVEKERGGRAYVTGNTASNIDVSDKLSSSLPLFLVLIVGLALVLLTLVFRSLLVPVKAVLGFLLSIGASLGITVYVFQQGHLGGLFGVEAPGPIVSFLPVLLIGILFGLAMDYEMFLVSRIREHYVHHRDPSNAITEGMASTARVITAAALIMMAVFGSFIFGDDSVIKSIGLALAVGVAVDAFIVRMTLVPAILKLSGHVAWALPKSLDRILPDLDLEGSHLTAAHQPGASEPAGARTGAIVVDTGGAGEHADGPPAQPDAEWFNQQPEQTGPRRR</sequence>
<feature type="transmembrane region" description="Helical" evidence="8">
    <location>
        <begin position="285"/>
        <end position="309"/>
    </location>
</feature>
<feature type="transmembrane region" description="Helical" evidence="8">
    <location>
        <begin position="531"/>
        <end position="552"/>
    </location>
</feature>
<accession>A0ABT0JU57</accession>
<gene>
    <name evidence="11" type="ORF">MXD59_04175</name>
</gene>
<dbReference type="PANTHER" id="PTHR33406">
    <property type="entry name" value="MEMBRANE PROTEIN MJ1562-RELATED"/>
    <property type="match status" value="1"/>
</dbReference>
<dbReference type="InterPro" id="IPR000731">
    <property type="entry name" value="SSD"/>
</dbReference>
<evidence type="ECO:0000256" key="5">
    <source>
        <dbReference type="ARBA" id="ARBA00022989"/>
    </source>
</evidence>
<feature type="domain" description="SSD" evidence="10">
    <location>
        <begin position="176"/>
        <end position="308"/>
    </location>
</feature>
<dbReference type="PANTHER" id="PTHR33406:SF11">
    <property type="entry name" value="MEMBRANE PROTEIN SCO6666-RELATED"/>
    <property type="match status" value="1"/>
</dbReference>
<evidence type="ECO:0000256" key="4">
    <source>
        <dbReference type="ARBA" id="ARBA00022692"/>
    </source>
</evidence>
<protein>
    <submittedName>
        <fullName evidence="11">MMPL family transporter</fullName>
    </submittedName>
</protein>
<feature type="signal peptide" evidence="9">
    <location>
        <begin position="1"/>
        <end position="21"/>
    </location>
</feature>
<keyword evidence="9" id="KW-0732">Signal</keyword>
<comment type="subcellular location">
    <subcellularLocation>
        <location evidence="1">Cell membrane</location>
        <topology evidence="1">Multi-pass membrane protein</topology>
    </subcellularLocation>
</comment>
<dbReference type="EMBL" id="JALKFT010000003">
    <property type="protein sequence ID" value="MCK9874986.1"/>
    <property type="molecule type" value="Genomic_DNA"/>
</dbReference>
<keyword evidence="4 8" id="KW-0812">Transmembrane</keyword>
<dbReference type="Proteomes" id="UP001201873">
    <property type="component" value="Unassembled WGS sequence"/>
</dbReference>
<evidence type="ECO:0000259" key="10">
    <source>
        <dbReference type="PROSITE" id="PS50156"/>
    </source>
</evidence>
<feature type="transmembrane region" description="Helical" evidence="8">
    <location>
        <begin position="252"/>
        <end position="279"/>
    </location>
</feature>
<dbReference type="InterPro" id="IPR004869">
    <property type="entry name" value="MMPL_dom"/>
</dbReference>
<dbReference type="RefSeq" id="WP_248823510.1">
    <property type="nucleotide sequence ID" value="NZ_JALKFT010000003.1"/>
</dbReference>
<feature type="chain" id="PRO_5046702336" evidence="9">
    <location>
        <begin position="22"/>
        <end position="752"/>
    </location>
</feature>
<feature type="transmembrane region" description="Helical" evidence="8">
    <location>
        <begin position="159"/>
        <end position="177"/>
    </location>
</feature>
<organism evidence="11 12">
    <name type="scientific">Frankia umida</name>
    <dbReference type="NCBI Taxonomy" id="573489"/>
    <lineage>
        <taxon>Bacteria</taxon>
        <taxon>Bacillati</taxon>
        <taxon>Actinomycetota</taxon>
        <taxon>Actinomycetes</taxon>
        <taxon>Frankiales</taxon>
        <taxon>Frankiaceae</taxon>
        <taxon>Frankia</taxon>
    </lineage>
</organism>
<feature type="transmembrane region" description="Helical" evidence="8">
    <location>
        <begin position="212"/>
        <end position="231"/>
    </location>
</feature>
<feature type="transmembrane region" description="Helical" evidence="8">
    <location>
        <begin position="184"/>
        <end position="206"/>
    </location>
</feature>
<evidence type="ECO:0000256" key="8">
    <source>
        <dbReference type="SAM" id="Phobius"/>
    </source>
</evidence>
<evidence type="ECO:0000256" key="7">
    <source>
        <dbReference type="SAM" id="MobiDB-lite"/>
    </source>
</evidence>
<keyword evidence="3" id="KW-1003">Cell membrane</keyword>
<evidence type="ECO:0000256" key="2">
    <source>
        <dbReference type="ARBA" id="ARBA00010157"/>
    </source>
</evidence>
<proteinExistence type="inferred from homology"/>
<feature type="transmembrane region" description="Helical" evidence="8">
    <location>
        <begin position="572"/>
        <end position="593"/>
    </location>
</feature>
<dbReference type="Gene3D" id="1.20.1640.10">
    <property type="entry name" value="Multidrug efflux transporter AcrB transmembrane domain"/>
    <property type="match status" value="2"/>
</dbReference>
<feature type="transmembrane region" description="Helical" evidence="8">
    <location>
        <begin position="505"/>
        <end position="524"/>
    </location>
</feature>
<feature type="transmembrane region" description="Helical" evidence="8">
    <location>
        <begin position="614"/>
        <end position="636"/>
    </location>
</feature>